<dbReference type="RefSeq" id="WP_380719006.1">
    <property type="nucleotide sequence ID" value="NZ_JBHSGI010000024.1"/>
</dbReference>
<proteinExistence type="predicted"/>
<organism evidence="2 3">
    <name type="scientific">Seohaeicola nanhaiensis</name>
    <dbReference type="NCBI Taxonomy" id="1387282"/>
    <lineage>
        <taxon>Bacteria</taxon>
        <taxon>Pseudomonadati</taxon>
        <taxon>Pseudomonadota</taxon>
        <taxon>Alphaproteobacteria</taxon>
        <taxon>Rhodobacterales</taxon>
        <taxon>Roseobacteraceae</taxon>
        <taxon>Seohaeicola</taxon>
    </lineage>
</organism>
<feature type="signal peptide" evidence="1">
    <location>
        <begin position="1"/>
        <end position="20"/>
    </location>
</feature>
<dbReference type="EMBL" id="JBHSGI010000024">
    <property type="protein sequence ID" value="MFC4670227.1"/>
    <property type="molecule type" value="Genomic_DNA"/>
</dbReference>
<keyword evidence="1" id="KW-0732">Signal</keyword>
<name>A0ABV9KJ85_9RHOB</name>
<evidence type="ECO:0000313" key="2">
    <source>
        <dbReference type="EMBL" id="MFC4670227.1"/>
    </source>
</evidence>
<accession>A0ABV9KJ85</accession>
<sequence length="105" mass="11079">MRPPLLSLVTALSLASPAFAATQALDCPEPAPVFAKADAKTFDLSKLAQTVGTAKLDDTSLYKAAEHICSDFPGARNAVITTYCTCLNIDVPADKRSESDVSAFE</sequence>
<comment type="caution">
    <text evidence="2">The sequence shown here is derived from an EMBL/GenBank/DDBJ whole genome shotgun (WGS) entry which is preliminary data.</text>
</comment>
<evidence type="ECO:0008006" key="4">
    <source>
        <dbReference type="Google" id="ProtNLM"/>
    </source>
</evidence>
<protein>
    <recommendedName>
        <fullName evidence="4">DUF732 domain-containing protein</fullName>
    </recommendedName>
</protein>
<reference evidence="3" key="1">
    <citation type="journal article" date="2019" name="Int. J. Syst. Evol. Microbiol.">
        <title>The Global Catalogue of Microorganisms (GCM) 10K type strain sequencing project: providing services to taxonomists for standard genome sequencing and annotation.</title>
        <authorList>
            <consortium name="The Broad Institute Genomics Platform"/>
            <consortium name="The Broad Institute Genome Sequencing Center for Infectious Disease"/>
            <person name="Wu L."/>
            <person name="Ma J."/>
        </authorList>
    </citation>
    <scope>NUCLEOTIDE SEQUENCE [LARGE SCALE GENOMIC DNA]</scope>
    <source>
        <strain evidence="3">CGMCC 4.7283</strain>
    </source>
</reference>
<evidence type="ECO:0000256" key="1">
    <source>
        <dbReference type="SAM" id="SignalP"/>
    </source>
</evidence>
<dbReference type="Proteomes" id="UP001595973">
    <property type="component" value="Unassembled WGS sequence"/>
</dbReference>
<feature type="chain" id="PRO_5046320813" description="DUF732 domain-containing protein" evidence="1">
    <location>
        <begin position="21"/>
        <end position="105"/>
    </location>
</feature>
<gene>
    <name evidence="2" type="ORF">ACFO5X_16805</name>
</gene>
<evidence type="ECO:0000313" key="3">
    <source>
        <dbReference type="Proteomes" id="UP001595973"/>
    </source>
</evidence>
<keyword evidence="3" id="KW-1185">Reference proteome</keyword>